<organism evidence="2 3">
    <name type="scientific">Nocardioides simplex</name>
    <name type="common">Arthrobacter simplex</name>
    <dbReference type="NCBI Taxonomy" id="2045"/>
    <lineage>
        <taxon>Bacteria</taxon>
        <taxon>Bacillati</taxon>
        <taxon>Actinomycetota</taxon>
        <taxon>Actinomycetes</taxon>
        <taxon>Propionibacteriales</taxon>
        <taxon>Nocardioidaceae</taxon>
        <taxon>Pimelobacter</taxon>
    </lineage>
</organism>
<evidence type="ECO:0000256" key="1">
    <source>
        <dbReference type="SAM" id="MobiDB-lite"/>
    </source>
</evidence>
<reference evidence="2 3" key="1">
    <citation type="submission" date="2019-09" db="EMBL/GenBank/DDBJ databases">
        <title>Pimelobacter sp. isolated from Paulinella.</title>
        <authorList>
            <person name="Jeong S.E."/>
        </authorList>
    </citation>
    <scope>NUCLEOTIDE SEQUENCE [LARGE SCALE GENOMIC DNA]</scope>
    <source>
        <strain evidence="2 3">Pch-N</strain>
    </source>
</reference>
<comment type="caution">
    <text evidence="2">The sequence shown here is derived from an EMBL/GenBank/DDBJ whole genome shotgun (WGS) entry which is preliminary data.</text>
</comment>
<sequence>MTVRDAIAESIWANVKAHDVAAWCVSLGLAPAADGEDPFRSKRTYVKSRLTGLDITQLVAVAQRLLEEWDDEALQTLVDGASGARSVDGAMRNLIFASTGPKPRIVLRDAIDNVVEIVENGQFCLYYDRALGDGGLRWADMVTWWADLLATDNLDVAAKSLWKRLNQSLDDGPERLLFRTYTGRYAAGSDVPALVPRSISTTIRTSGAEAAPGRCSVSGWTSCSCCPGVAASSSKSTGSITMPDRTGVPTRLPTQR</sequence>
<dbReference type="Proteomes" id="UP000449906">
    <property type="component" value="Unassembled WGS sequence"/>
</dbReference>
<evidence type="ECO:0000313" key="2">
    <source>
        <dbReference type="EMBL" id="KAB2811017.1"/>
    </source>
</evidence>
<evidence type="ECO:0000313" key="3">
    <source>
        <dbReference type="Proteomes" id="UP000449906"/>
    </source>
</evidence>
<dbReference type="RefSeq" id="WP_151578571.1">
    <property type="nucleotide sequence ID" value="NZ_WBVM01000001.1"/>
</dbReference>
<feature type="compositionally biased region" description="Polar residues" evidence="1">
    <location>
        <begin position="231"/>
        <end position="240"/>
    </location>
</feature>
<gene>
    <name evidence="2" type="ORF">F9L07_03530</name>
</gene>
<name>A0A7J5DYL2_NOCSI</name>
<protein>
    <submittedName>
        <fullName evidence="2">Uncharacterized protein</fullName>
    </submittedName>
</protein>
<accession>A0A7J5DYL2</accession>
<proteinExistence type="predicted"/>
<dbReference type="AlphaFoldDB" id="A0A7J5DYL2"/>
<dbReference type="EMBL" id="WBVM01000001">
    <property type="protein sequence ID" value="KAB2811017.1"/>
    <property type="molecule type" value="Genomic_DNA"/>
</dbReference>
<feature type="region of interest" description="Disordered" evidence="1">
    <location>
        <begin position="231"/>
        <end position="256"/>
    </location>
</feature>